<dbReference type="InterPro" id="IPR036388">
    <property type="entry name" value="WH-like_DNA-bd_sf"/>
</dbReference>
<dbReference type="Pfam" id="PF03466">
    <property type="entry name" value="LysR_substrate"/>
    <property type="match status" value="1"/>
</dbReference>
<dbReference type="InterPro" id="IPR036390">
    <property type="entry name" value="WH_DNA-bd_sf"/>
</dbReference>
<evidence type="ECO:0000256" key="1">
    <source>
        <dbReference type="ARBA" id="ARBA00009437"/>
    </source>
</evidence>
<keyword evidence="4" id="KW-0804">Transcription</keyword>
<evidence type="ECO:0000256" key="3">
    <source>
        <dbReference type="ARBA" id="ARBA00023125"/>
    </source>
</evidence>
<dbReference type="PANTHER" id="PTHR30346">
    <property type="entry name" value="TRANSCRIPTIONAL DUAL REGULATOR HCAR-RELATED"/>
    <property type="match status" value="1"/>
</dbReference>
<protein>
    <submittedName>
        <fullName evidence="6">LysR family transcriptional regulator</fullName>
    </submittedName>
</protein>
<dbReference type="AlphaFoldDB" id="A0A941DFZ0"/>
<dbReference type="InterPro" id="IPR000847">
    <property type="entry name" value="LysR_HTH_N"/>
</dbReference>
<keyword evidence="2" id="KW-0805">Transcription regulation</keyword>
<dbReference type="GO" id="GO:0003700">
    <property type="term" value="F:DNA-binding transcription factor activity"/>
    <property type="evidence" value="ECO:0007669"/>
    <property type="project" value="InterPro"/>
</dbReference>
<feature type="domain" description="HTH lysR-type" evidence="5">
    <location>
        <begin position="3"/>
        <end position="60"/>
    </location>
</feature>
<dbReference type="PANTHER" id="PTHR30346:SF0">
    <property type="entry name" value="HCA OPERON TRANSCRIPTIONAL ACTIVATOR HCAR"/>
    <property type="match status" value="1"/>
</dbReference>
<dbReference type="Proteomes" id="UP000680158">
    <property type="component" value="Unassembled WGS sequence"/>
</dbReference>
<evidence type="ECO:0000256" key="2">
    <source>
        <dbReference type="ARBA" id="ARBA00023015"/>
    </source>
</evidence>
<dbReference type="Gene3D" id="3.40.190.10">
    <property type="entry name" value="Periplasmic binding protein-like II"/>
    <property type="match status" value="2"/>
</dbReference>
<dbReference type="Gene3D" id="1.10.10.10">
    <property type="entry name" value="Winged helix-like DNA-binding domain superfamily/Winged helix DNA-binding domain"/>
    <property type="match status" value="1"/>
</dbReference>
<comment type="similarity">
    <text evidence="1">Belongs to the LysR transcriptional regulatory family.</text>
</comment>
<dbReference type="PRINTS" id="PR00039">
    <property type="entry name" value="HTHLYSR"/>
</dbReference>
<keyword evidence="3" id="KW-0238">DNA-binding</keyword>
<dbReference type="FunFam" id="1.10.10.10:FF:000001">
    <property type="entry name" value="LysR family transcriptional regulator"/>
    <property type="match status" value="1"/>
</dbReference>
<evidence type="ECO:0000259" key="5">
    <source>
        <dbReference type="PROSITE" id="PS50931"/>
    </source>
</evidence>
<evidence type="ECO:0000256" key="4">
    <source>
        <dbReference type="ARBA" id="ARBA00023163"/>
    </source>
</evidence>
<keyword evidence="7" id="KW-1185">Reference proteome</keyword>
<dbReference type="EMBL" id="JAGSPM010000001">
    <property type="protein sequence ID" value="MBR7745557.1"/>
    <property type="molecule type" value="Genomic_DNA"/>
</dbReference>
<dbReference type="SUPFAM" id="SSF53850">
    <property type="entry name" value="Periplasmic binding protein-like II"/>
    <property type="match status" value="1"/>
</dbReference>
<comment type="caution">
    <text evidence="6">The sequence shown here is derived from an EMBL/GenBank/DDBJ whole genome shotgun (WGS) entry which is preliminary data.</text>
</comment>
<dbReference type="InterPro" id="IPR005119">
    <property type="entry name" value="LysR_subst-bd"/>
</dbReference>
<dbReference type="RefSeq" id="WP_212682932.1">
    <property type="nucleotide sequence ID" value="NZ_JAGSPM010000001.1"/>
</dbReference>
<proteinExistence type="inferred from homology"/>
<evidence type="ECO:0000313" key="6">
    <source>
        <dbReference type="EMBL" id="MBR7745557.1"/>
    </source>
</evidence>
<evidence type="ECO:0000313" key="7">
    <source>
        <dbReference type="Proteomes" id="UP000680158"/>
    </source>
</evidence>
<dbReference type="SUPFAM" id="SSF46785">
    <property type="entry name" value="Winged helix' DNA-binding domain"/>
    <property type="match status" value="1"/>
</dbReference>
<dbReference type="Pfam" id="PF00126">
    <property type="entry name" value="HTH_1"/>
    <property type="match status" value="1"/>
</dbReference>
<reference evidence="6 7" key="1">
    <citation type="submission" date="2021-04" db="EMBL/GenBank/DDBJ databases">
        <title>novel species isolated from subtropical streams in China.</title>
        <authorList>
            <person name="Lu H."/>
        </authorList>
    </citation>
    <scope>NUCLEOTIDE SEQUENCE [LARGE SCALE GENOMIC DNA]</scope>
    <source>
        <strain evidence="6 7">BYS107W</strain>
    </source>
</reference>
<dbReference type="GO" id="GO:0003677">
    <property type="term" value="F:DNA binding"/>
    <property type="evidence" value="ECO:0007669"/>
    <property type="project" value="UniProtKB-KW"/>
</dbReference>
<accession>A0A941DFZ0</accession>
<dbReference type="GO" id="GO:0032993">
    <property type="term" value="C:protein-DNA complex"/>
    <property type="evidence" value="ECO:0007669"/>
    <property type="project" value="TreeGrafter"/>
</dbReference>
<gene>
    <name evidence="6" type="ORF">KDM92_03120</name>
</gene>
<sequence length="297" mass="33065">MHIELRQLRYFVAVAEELHFGRAAQKLHMTQPPLSQAIQGLEAELGAALFHRTTRQIQLSAAGAVLLPEAKRLLAQAELLPAIAQRAAAGSIGELKLAFISIADYSILPPTLRQFRQHFEQVKIVLSEATTDRQLALLENGEIDVGLLIPPIPERLQDVLHYRQLRRENLILALPDGAQKRPLPSKLSSYKDLPLILFPRKIAPALHDTILGYFREAGLTPMIAQEAIQMQTIIALVSANMGMALVPESVANLQRTGVHYQRLELSHSMQDSVELGIAWRRDSNSPVIQAFLDLLEK</sequence>
<dbReference type="PROSITE" id="PS50931">
    <property type="entry name" value="HTH_LYSR"/>
    <property type="match status" value="1"/>
</dbReference>
<name>A0A941DFZ0_9BURK</name>
<organism evidence="6 7">
    <name type="scientific">Undibacterium baiyunense</name>
    <dbReference type="NCBI Taxonomy" id="2828731"/>
    <lineage>
        <taxon>Bacteria</taxon>
        <taxon>Pseudomonadati</taxon>
        <taxon>Pseudomonadota</taxon>
        <taxon>Betaproteobacteria</taxon>
        <taxon>Burkholderiales</taxon>
        <taxon>Oxalobacteraceae</taxon>
        <taxon>Undibacterium</taxon>
    </lineage>
</organism>